<keyword evidence="4" id="KW-1185">Reference proteome</keyword>
<gene>
    <name evidence="2" type="ORF">EUTSA_v10019733mg</name>
    <name evidence="3" type="ORF">EUTSA_v10021831mg</name>
</gene>
<dbReference type="EMBL" id="KI517953">
    <property type="protein sequence ID" value="ESQ27034.1"/>
    <property type="molecule type" value="Genomic_DNA"/>
</dbReference>
<organism evidence="2 4">
    <name type="scientific">Eutrema salsugineum</name>
    <name type="common">Saltwater cress</name>
    <name type="synonym">Sisymbrium salsugineum</name>
    <dbReference type="NCBI Taxonomy" id="72664"/>
    <lineage>
        <taxon>Eukaryota</taxon>
        <taxon>Viridiplantae</taxon>
        <taxon>Streptophyta</taxon>
        <taxon>Embryophyta</taxon>
        <taxon>Tracheophyta</taxon>
        <taxon>Spermatophyta</taxon>
        <taxon>Magnoliopsida</taxon>
        <taxon>eudicotyledons</taxon>
        <taxon>Gunneridae</taxon>
        <taxon>Pentapetalae</taxon>
        <taxon>rosids</taxon>
        <taxon>malvids</taxon>
        <taxon>Brassicales</taxon>
        <taxon>Brassicaceae</taxon>
        <taxon>Eutremeae</taxon>
        <taxon>Eutrema</taxon>
    </lineage>
</organism>
<dbReference type="STRING" id="72664.V4K7T2"/>
<evidence type="ECO:0000256" key="1">
    <source>
        <dbReference type="SAM" id="MobiDB-lite"/>
    </source>
</evidence>
<feature type="compositionally biased region" description="Basic and acidic residues" evidence="1">
    <location>
        <begin position="1"/>
        <end position="15"/>
    </location>
</feature>
<reference evidence="2 4" key="1">
    <citation type="journal article" date="2013" name="Front. Plant Sci.">
        <title>The Reference Genome of the Halophytic Plant Eutrema salsugineum.</title>
        <authorList>
            <person name="Yang R."/>
            <person name="Jarvis D.E."/>
            <person name="Chen H."/>
            <person name="Beilstein M.A."/>
            <person name="Grimwood J."/>
            <person name="Jenkins J."/>
            <person name="Shu S."/>
            <person name="Prochnik S."/>
            <person name="Xin M."/>
            <person name="Ma C."/>
            <person name="Schmutz J."/>
            <person name="Wing R.A."/>
            <person name="Mitchell-Olds T."/>
            <person name="Schumaker K.S."/>
            <person name="Wang X."/>
        </authorList>
    </citation>
    <scope>NUCLEOTIDE SEQUENCE [LARGE SCALE GENOMIC DNA]</scope>
</reference>
<evidence type="ECO:0000313" key="3">
    <source>
        <dbReference type="EMBL" id="ESQ48969.1"/>
    </source>
</evidence>
<dbReference type="EMBL" id="KI517408">
    <property type="protein sequence ID" value="ESQ48969.1"/>
    <property type="molecule type" value="Genomic_DNA"/>
</dbReference>
<dbReference type="KEGG" id="eus:EUTSA_v10021831mg"/>
<dbReference type="Gramene" id="ESQ48969">
    <property type="protein sequence ID" value="ESQ48969"/>
    <property type="gene ID" value="EUTSA_v10021831mg"/>
</dbReference>
<dbReference type="SUPFAM" id="SSF55186">
    <property type="entry name" value="ThrRS/AlaRS common domain"/>
    <property type="match status" value="1"/>
</dbReference>
<dbReference type="InterPro" id="IPR018163">
    <property type="entry name" value="Thr/Ala-tRNA-synth_IIc_edit"/>
</dbReference>
<dbReference type="Proteomes" id="UP000030689">
    <property type="component" value="Unassembled WGS sequence"/>
</dbReference>
<proteinExistence type="predicted"/>
<protein>
    <submittedName>
        <fullName evidence="2">Uncharacterized protein</fullName>
    </submittedName>
</protein>
<dbReference type="AlphaFoldDB" id="V4K7T2"/>
<evidence type="ECO:0000313" key="2">
    <source>
        <dbReference type="EMBL" id="ESQ27034.1"/>
    </source>
</evidence>
<dbReference type="Gramene" id="ESQ27034">
    <property type="protein sequence ID" value="ESQ27034"/>
    <property type="gene ID" value="EUTSA_v10019733mg"/>
</dbReference>
<evidence type="ECO:0000313" key="4">
    <source>
        <dbReference type="Proteomes" id="UP000030689"/>
    </source>
</evidence>
<dbReference type="eggNOG" id="KOG1669">
    <property type="taxonomic scope" value="Eukaryota"/>
</dbReference>
<dbReference type="KEGG" id="eus:EUTSA_v10019733mg"/>
<accession>V4K7T2</accession>
<dbReference type="GO" id="GO:0000166">
    <property type="term" value="F:nucleotide binding"/>
    <property type="evidence" value="ECO:0007669"/>
    <property type="project" value="InterPro"/>
</dbReference>
<sequence length="97" mass="11065">MEITDRRDEEIREGGESGNMDSIKSQYVTDSFADERHSRELKAGLHPLRYKFAIWYTRRTPGVRSQTAEILAFKIISEQGIASGIRRIEAVAGEAFF</sequence>
<name>V4K7T2_EUTSA</name>
<feature type="region of interest" description="Disordered" evidence="1">
    <location>
        <begin position="1"/>
        <end position="22"/>
    </location>
</feature>